<dbReference type="OrthoDB" id="425749at2759"/>
<sequence>MAQLKATLTFAKKLAEAGVIKGVSSQGLNKALFPLSKYLKYGLLSDDLMKENELIKEALRRLPADVYQERQYRLARAINLSSGKSVLPESEWTKPEQDVSYLKPFIEQVVNEQKEREDWNAGRFQ</sequence>
<evidence type="ECO:0000256" key="6">
    <source>
        <dbReference type="ARBA" id="ARBA00022792"/>
    </source>
</evidence>
<dbReference type="STRING" id="10195.A0A3M7RFI1"/>
<comment type="subunit">
    <text evidence="14">Component of the ubiquinol-cytochrome c oxidoreductase (cytochrome b-c1 complex, complex III, CIII), a multisubunit enzyme composed of 11 subunits. The complex is composed of 3 respiratory subunits cytochrome b, cytochrome c1 and Rieske protein UQCRFS1, 2 core protein subunits UQCRC1/QCR1 and UQCRC2/QCR2, and 6 low-molecular weight protein subunits UQCRH/QCR6, UQCRB/QCR7, UQCRQ/QCR8, UQCR10/QCR9, UQCR11/QCR10 and subunit 9, the cleavage product of Rieske protein UQCRFS1. The complex exists as an obligatory dimer and forms supercomplexes (SCs) in the inner mitochondrial membrane with NADH-ubiquinone oxidoreductase (complex I, CI) and cytochrome c oxidase (complex IV, CIV), resulting in different assemblies (supercomplex SCI(1)III(2)IV(1) and megacomplex MCI(2)III(2)IV(2)).</text>
</comment>
<evidence type="ECO:0000256" key="10">
    <source>
        <dbReference type="ARBA" id="ARBA00031021"/>
    </source>
</evidence>
<keyword evidence="8" id="KW-0496">Mitochondrion</keyword>
<evidence type="ECO:0000256" key="2">
    <source>
        <dbReference type="ARBA" id="ARBA00008554"/>
    </source>
</evidence>
<keyword evidence="16" id="KW-1185">Reference proteome</keyword>
<evidence type="ECO:0000313" key="15">
    <source>
        <dbReference type="EMBL" id="RNA22270.1"/>
    </source>
</evidence>
<dbReference type="InterPro" id="IPR036544">
    <property type="entry name" value="QCR7_sf"/>
</dbReference>
<dbReference type="InterPro" id="IPR003197">
    <property type="entry name" value="QCR7"/>
</dbReference>
<comment type="subcellular location">
    <subcellularLocation>
        <location evidence="1">Mitochondrion inner membrane</location>
        <topology evidence="1">Peripheral membrane protein</topology>
        <orientation evidence="1">Matrix side</orientation>
    </subcellularLocation>
</comment>
<comment type="subunit">
    <text evidence="13">Component of the ubiquinol-cytochrome c oxidoreductase (cytochrome b-c1 complex, complex III, CIII), a multisubunit enzyme composed of 3 respiratory subunits cytochrome b, cytochrome c1 and Rieske protein, 2 core protein subunits, and additional low-molecular weight protein subunits. The complex exists as an obligatory dimer and forms supercomplexes (SCs) in the inner mitochondrial membrane with cytochrome c oxidase (complex IV, CIV).</text>
</comment>
<keyword evidence="7" id="KW-0249">Electron transport</keyword>
<dbReference type="PANTHER" id="PTHR12022">
    <property type="entry name" value="UBIQUINOL-CYTOCHROME C REDUCTASE COMPLEX 14 KD PROTEIN"/>
    <property type="match status" value="1"/>
</dbReference>
<evidence type="ECO:0000256" key="3">
    <source>
        <dbReference type="ARBA" id="ARBA00016323"/>
    </source>
</evidence>
<dbReference type="Gene3D" id="1.10.1090.10">
    <property type="entry name" value="Cytochrome b-c1 complex subunit 7"/>
    <property type="match status" value="1"/>
</dbReference>
<evidence type="ECO:0000256" key="4">
    <source>
        <dbReference type="ARBA" id="ARBA00022448"/>
    </source>
</evidence>
<proteinExistence type="inferred from homology"/>
<keyword evidence="5" id="KW-0679">Respiratory chain</keyword>
<dbReference type="Pfam" id="PF02271">
    <property type="entry name" value="UCR_14kD"/>
    <property type="match status" value="1"/>
</dbReference>
<dbReference type="EMBL" id="REGN01003498">
    <property type="protein sequence ID" value="RNA22270.1"/>
    <property type="molecule type" value="Genomic_DNA"/>
</dbReference>
<reference evidence="15 16" key="1">
    <citation type="journal article" date="2018" name="Sci. Rep.">
        <title>Genomic signatures of local adaptation to the degree of environmental predictability in rotifers.</title>
        <authorList>
            <person name="Franch-Gras L."/>
            <person name="Hahn C."/>
            <person name="Garcia-Roger E.M."/>
            <person name="Carmona M.J."/>
            <person name="Serra M."/>
            <person name="Gomez A."/>
        </authorList>
    </citation>
    <scope>NUCLEOTIDE SEQUENCE [LARGE SCALE GENOMIC DNA]</scope>
    <source>
        <strain evidence="15">HYR1</strain>
    </source>
</reference>
<evidence type="ECO:0000256" key="5">
    <source>
        <dbReference type="ARBA" id="ARBA00022660"/>
    </source>
</evidence>
<organism evidence="15 16">
    <name type="scientific">Brachionus plicatilis</name>
    <name type="common">Marine rotifer</name>
    <name type="synonym">Brachionus muelleri</name>
    <dbReference type="NCBI Taxonomy" id="10195"/>
    <lineage>
        <taxon>Eukaryota</taxon>
        <taxon>Metazoa</taxon>
        <taxon>Spiralia</taxon>
        <taxon>Gnathifera</taxon>
        <taxon>Rotifera</taxon>
        <taxon>Eurotatoria</taxon>
        <taxon>Monogononta</taxon>
        <taxon>Pseudotrocha</taxon>
        <taxon>Ploima</taxon>
        <taxon>Brachionidae</taxon>
        <taxon>Brachionus</taxon>
    </lineage>
</organism>
<evidence type="ECO:0000256" key="13">
    <source>
        <dbReference type="ARBA" id="ARBA00038521"/>
    </source>
</evidence>
<dbReference type="SUPFAM" id="SSF81524">
    <property type="entry name" value="14 kDa protein of cytochrome bc1 complex (Ubiquinol-cytochrome c reductase)"/>
    <property type="match status" value="1"/>
</dbReference>
<name>A0A3M7RFI1_BRAPC</name>
<dbReference type="GO" id="GO:0045275">
    <property type="term" value="C:respiratory chain complex III"/>
    <property type="evidence" value="ECO:0007669"/>
    <property type="project" value="InterPro"/>
</dbReference>
<evidence type="ECO:0000256" key="14">
    <source>
        <dbReference type="ARBA" id="ARBA00046393"/>
    </source>
</evidence>
<dbReference type="FunFam" id="1.10.1090.10:FF:000001">
    <property type="entry name" value="Cytochrome b-c1 complex subunit 7"/>
    <property type="match status" value="1"/>
</dbReference>
<accession>A0A3M7RFI1</accession>
<evidence type="ECO:0000256" key="12">
    <source>
        <dbReference type="ARBA" id="ARBA00032927"/>
    </source>
</evidence>
<evidence type="ECO:0000256" key="11">
    <source>
        <dbReference type="ARBA" id="ARBA00031684"/>
    </source>
</evidence>
<keyword evidence="6" id="KW-0999">Mitochondrion inner membrane</keyword>
<dbReference type="GO" id="GO:0005743">
    <property type="term" value="C:mitochondrial inner membrane"/>
    <property type="evidence" value="ECO:0007669"/>
    <property type="project" value="UniProtKB-SubCell"/>
</dbReference>
<evidence type="ECO:0000256" key="7">
    <source>
        <dbReference type="ARBA" id="ARBA00022982"/>
    </source>
</evidence>
<keyword evidence="4" id="KW-0813">Transport</keyword>
<comment type="similarity">
    <text evidence="2">Belongs to the UQCRB/QCR7 family.</text>
</comment>
<dbReference type="Proteomes" id="UP000276133">
    <property type="component" value="Unassembled WGS sequence"/>
</dbReference>
<evidence type="ECO:0000313" key="16">
    <source>
        <dbReference type="Proteomes" id="UP000276133"/>
    </source>
</evidence>
<dbReference type="GO" id="GO:0006122">
    <property type="term" value="P:mitochondrial electron transport, ubiquinol to cytochrome c"/>
    <property type="evidence" value="ECO:0007669"/>
    <property type="project" value="InterPro"/>
</dbReference>
<evidence type="ECO:0000256" key="9">
    <source>
        <dbReference type="ARBA" id="ARBA00023136"/>
    </source>
</evidence>
<comment type="caution">
    <text evidence="15">The sequence shown here is derived from an EMBL/GenBank/DDBJ whole genome shotgun (WGS) entry which is preliminary data.</text>
</comment>
<dbReference type="AlphaFoldDB" id="A0A3M7RFI1"/>
<protein>
    <recommendedName>
        <fullName evidence="3">Cytochrome b-c1 complex subunit 7</fullName>
    </recommendedName>
    <alternativeName>
        <fullName evidence="11">Complex III subunit 7</fullName>
    </alternativeName>
    <alternativeName>
        <fullName evidence="10">Complex III subunit VII</fullName>
    </alternativeName>
    <alternativeName>
        <fullName evidence="12">Ubiquinol-cytochrome c reductase complex 14 kDa protein</fullName>
    </alternativeName>
</protein>
<evidence type="ECO:0000256" key="8">
    <source>
        <dbReference type="ARBA" id="ARBA00023128"/>
    </source>
</evidence>
<dbReference type="PANTHER" id="PTHR12022:SF0">
    <property type="entry name" value="CYTOCHROME B-C1 COMPLEX SUBUNIT 7"/>
    <property type="match status" value="1"/>
</dbReference>
<evidence type="ECO:0000256" key="1">
    <source>
        <dbReference type="ARBA" id="ARBA00004443"/>
    </source>
</evidence>
<keyword evidence="9" id="KW-0472">Membrane</keyword>
<gene>
    <name evidence="15" type="ORF">BpHYR1_054594</name>
</gene>